<feature type="compositionally biased region" description="Low complexity" evidence="4">
    <location>
        <begin position="617"/>
        <end position="633"/>
    </location>
</feature>
<dbReference type="PANTHER" id="PTHR24023">
    <property type="entry name" value="COLLAGEN ALPHA"/>
    <property type="match status" value="1"/>
</dbReference>
<evidence type="ECO:0000256" key="3">
    <source>
        <dbReference type="PROSITE-ProRule" id="PRU00122"/>
    </source>
</evidence>
<feature type="region of interest" description="Disordered" evidence="4">
    <location>
        <begin position="307"/>
        <end position="329"/>
    </location>
</feature>
<dbReference type="InterPro" id="IPR008160">
    <property type="entry name" value="Collagen"/>
</dbReference>
<dbReference type="InterPro" id="IPR013320">
    <property type="entry name" value="ConA-like_dom_sf"/>
</dbReference>
<gene>
    <name evidence="6" type="ORF">CgunFtcFv8_025505</name>
</gene>
<feature type="compositionally biased region" description="Basic and acidic residues" evidence="4">
    <location>
        <begin position="585"/>
        <end position="597"/>
    </location>
</feature>
<dbReference type="InterPro" id="IPR048287">
    <property type="entry name" value="TSPN-like_N"/>
</dbReference>
<feature type="region of interest" description="Disordered" evidence="4">
    <location>
        <begin position="755"/>
        <end position="842"/>
    </location>
</feature>
<dbReference type="PROSITE" id="PS50025">
    <property type="entry name" value="LAM_G_DOMAIN"/>
    <property type="match status" value="1"/>
</dbReference>
<feature type="domain" description="Laminin G" evidence="5">
    <location>
        <begin position="36"/>
        <end position="220"/>
    </location>
</feature>
<dbReference type="InterPro" id="IPR050149">
    <property type="entry name" value="Collagen_superfamily"/>
</dbReference>
<dbReference type="InterPro" id="IPR001791">
    <property type="entry name" value="Laminin_G"/>
</dbReference>
<organism evidence="6 7">
    <name type="scientific">Champsocephalus gunnari</name>
    <name type="common">Mackerel icefish</name>
    <dbReference type="NCBI Taxonomy" id="52237"/>
    <lineage>
        <taxon>Eukaryota</taxon>
        <taxon>Metazoa</taxon>
        <taxon>Chordata</taxon>
        <taxon>Craniata</taxon>
        <taxon>Vertebrata</taxon>
        <taxon>Euteleostomi</taxon>
        <taxon>Actinopterygii</taxon>
        <taxon>Neopterygii</taxon>
        <taxon>Teleostei</taxon>
        <taxon>Neoteleostei</taxon>
        <taxon>Acanthomorphata</taxon>
        <taxon>Eupercaria</taxon>
        <taxon>Perciformes</taxon>
        <taxon>Notothenioidei</taxon>
        <taxon>Channichthyidae</taxon>
        <taxon>Champsocephalus</taxon>
    </lineage>
</organism>
<feature type="compositionally biased region" description="Low complexity" evidence="4">
    <location>
        <begin position="653"/>
        <end position="666"/>
    </location>
</feature>
<feature type="region of interest" description="Disordered" evidence="4">
    <location>
        <begin position="341"/>
        <end position="398"/>
    </location>
</feature>
<proteinExistence type="predicted"/>
<dbReference type="GO" id="GO:0031012">
    <property type="term" value="C:extracellular matrix"/>
    <property type="evidence" value="ECO:0007669"/>
    <property type="project" value="TreeGrafter"/>
</dbReference>
<dbReference type="Pfam" id="PF01391">
    <property type="entry name" value="Collagen"/>
    <property type="match status" value="3"/>
</dbReference>
<dbReference type="Pfam" id="PF02210">
    <property type="entry name" value="Laminin_G_2"/>
    <property type="match status" value="1"/>
</dbReference>
<feature type="compositionally biased region" description="Basic and acidic residues" evidence="4">
    <location>
        <begin position="765"/>
        <end position="780"/>
    </location>
</feature>
<feature type="region of interest" description="Disordered" evidence="4">
    <location>
        <begin position="269"/>
        <end position="289"/>
    </location>
</feature>
<evidence type="ECO:0000256" key="2">
    <source>
        <dbReference type="ARBA" id="ARBA00022737"/>
    </source>
</evidence>
<comment type="caution">
    <text evidence="6">The sequence shown here is derived from an EMBL/GenBank/DDBJ whole genome shotgun (WGS) entry which is preliminary data.</text>
</comment>
<dbReference type="Gene3D" id="2.60.120.200">
    <property type="match status" value="1"/>
</dbReference>
<evidence type="ECO:0000256" key="1">
    <source>
        <dbReference type="ARBA" id="ARBA00022729"/>
    </source>
</evidence>
<keyword evidence="7" id="KW-1185">Reference proteome</keyword>
<comment type="caution">
    <text evidence="3">Lacks conserved residue(s) required for the propagation of feature annotation.</text>
</comment>
<feature type="region of interest" description="Disordered" evidence="4">
    <location>
        <begin position="418"/>
        <end position="477"/>
    </location>
</feature>
<keyword evidence="2" id="KW-0677">Repeat</keyword>
<name>A0AAN8CDP9_CHAGU</name>
<reference evidence="6 7" key="1">
    <citation type="journal article" date="2023" name="Mol. Biol. Evol.">
        <title>Genomics of Secondarily Temperate Adaptation in the Only Non-Antarctic Icefish.</title>
        <authorList>
            <person name="Rivera-Colon A.G."/>
            <person name="Rayamajhi N."/>
            <person name="Minhas B.F."/>
            <person name="Madrigal G."/>
            <person name="Bilyk K.T."/>
            <person name="Yoon V."/>
            <person name="Hune M."/>
            <person name="Gregory S."/>
            <person name="Cheng C.H.C."/>
            <person name="Catchen J.M."/>
        </authorList>
    </citation>
    <scope>NUCLEOTIDE SEQUENCE [LARGE SCALE GENOMIC DNA]</scope>
    <source>
        <tissue evidence="6">White muscle</tissue>
    </source>
</reference>
<feature type="region of interest" description="Disordered" evidence="4">
    <location>
        <begin position="210"/>
        <end position="234"/>
    </location>
</feature>
<evidence type="ECO:0000256" key="4">
    <source>
        <dbReference type="SAM" id="MobiDB-lite"/>
    </source>
</evidence>
<feature type="compositionally biased region" description="Basic and acidic residues" evidence="4">
    <location>
        <begin position="450"/>
        <end position="469"/>
    </location>
</feature>
<keyword evidence="1" id="KW-0732">Signal</keyword>
<dbReference type="Proteomes" id="UP001331515">
    <property type="component" value="Unassembled WGS sequence"/>
</dbReference>
<evidence type="ECO:0000259" key="5">
    <source>
        <dbReference type="PROSITE" id="PS50025"/>
    </source>
</evidence>
<protein>
    <recommendedName>
        <fullName evidence="5">Laminin G domain-containing protein</fullName>
    </recommendedName>
</protein>
<feature type="region of interest" description="Disordered" evidence="4">
    <location>
        <begin position="1"/>
        <end position="21"/>
    </location>
</feature>
<evidence type="ECO:0000313" key="7">
    <source>
        <dbReference type="Proteomes" id="UP001331515"/>
    </source>
</evidence>
<dbReference type="SUPFAM" id="SSF49899">
    <property type="entry name" value="Concanavalin A-like lectins/glucanases"/>
    <property type="match status" value="1"/>
</dbReference>
<accession>A0AAN8CDP9</accession>
<dbReference type="SMART" id="SM00210">
    <property type="entry name" value="TSPN"/>
    <property type="match status" value="1"/>
</dbReference>
<feature type="compositionally biased region" description="Gly residues" evidence="4">
    <location>
        <begin position="634"/>
        <end position="643"/>
    </location>
</feature>
<dbReference type="PANTHER" id="PTHR24023:SF1112">
    <property type="entry name" value="COL_CUTICLE_N DOMAIN-CONTAINING PROTEIN-RELATED"/>
    <property type="match status" value="1"/>
</dbReference>
<evidence type="ECO:0000313" key="6">
    <source>
        <dbReference type="EMBL" id="KAK5900555.1"/>
    </source>
</evidence>
<feature type="region of interest" description="Disordered" evidence="4">
    <location>
        <begin position="506"/>
        <end position="734"/>
    </location>
</feature>
<dbReference type="EMBL" id="JAURVH010001532">
    <property type="protein sequence ID" value="KAK5900555.1"/>
    <property type="molecule type" value="Genomic_DNA"/>
</dbReference>
<dbReference type="AlphaFoldDB" id="A0AAN8CDP9"/>
<feature type="compositionally biased region" description="Polar residues" evidence="4">
    <location>
        <begin position="309"/>
        <end position="319"/>
    </location>
</feature>
<sequence length="842" mass="87103">MSTSTASPDDAPGEFGGESGSGMLQTDEVSILLELSPQVLNSSNTSMTVDDSRCPVLQVGQYSTLSVPLQDLLIDGFAEEFSLLVQLRSPQADERSIFTMLSPDSRVMLQLRISAYAIIFIGTQQRHYEFPVSGLSDGKWHHVALSVSAKRLALYVDCSLLESVDWVYRSMGISTEGLLMIGGIIEAFETPFEGHLRQLTFLMGDPDAAQRHCSHHPPRCGETSRKPPRSPRTNRLENILLSSNDLENLLGDPEDEHFLRFGTNMFLHRGSSRGDGTVPSGTNRKGSVGRGDVFVVDEDIDLLDPAFQNGGQVNPQWKPSRNGLKGSLKGKPEMIEENITTDEKVDSSGRTSSLFPGKPSSDIIDLDIGGTTKKPSVDLAVPKIPSDPRTSTDSGTPTTAVVETVTVVSRDGDLVLGSDGKMYRLQRGPPGRMGPPGQEGCTGDPGRPGFKGDKGKLGSEGRSGKRGESGHPGPPGFPTFYLWKNTAEELAAFQQSNVYQLLRAGWPSREGPEGPPGEMGKPGMQGPPGEPGDRGRPAMPGDMGERGLRGPSGKAGAPGRDGENGVDGEPGLHGDHGLQGTWGYRGERGSKGEKGDEGLIGVIGPRGEIGDPGEKGSSGLSGPPGPVGLQGPQGTRGGCGPEGPYGPDGESGLDGPPGLAGPRGAPGMTGRVGAQGMNGSRGDMGPAGSVGPNGPQGPLGLEGQMGPPGLRGLQGHPGLIGASGPKGEPGPVGPMGARGDPGFEGPLGALGTKGPMGFTGLTGKRGPDGDKGDPGPKGDKGIQGAAGIRGPQGERGSLGFQGFEGTKGQPGPSGTEGENGETGLQGKQGGRGLKVSDDDLWV</sequence>
<dbReference type="GO" id="GO:0005615">
    <property type="term" value="C:extracellular space"/>
    <property type="evidence" value="ECO:0007669"/>
    <property type="project" value="TreeGrafter"/>
</dbReference>